<dbReference type="CDD" id="cd00077">
    <property type="entry name" value="HDc"/>
    <property type="match status" value="1"/>
</dbReference>
<keyword evidence="12 13" id="KW-0694">RNA-binding</keyword>
<evidence type="ECO:0000259" key="14">
    <source>
        <dbReference type="PROSITE" id="PS51831"/>
    </source>
</evidence>
<dbReference type="GO" id="GO:0004810">
    <property type="term" value="F:CCA tRNA nucleotidyltransferase activity"/>
    <property type="evidence" value="ECO:0007669"/>
    <property type="project" value="InterPro"/>
</dbReference>
<evidence type="ECO:0000313" key="15">
    <source>
        <dbReference type="EMBL" id="OOZ37203.1"/>
    </source>
</evidence>
<keyword evidence="11" id="KW-0460">Magnesium</keyword>
<dbReference type="GO" id="GO:0046872">
    <property type="term" value="F:metal ion binding"/>
    <property type="evidence" value="ECO:0007669"/>
    <property type="project" value="UniProtKB-KW"/>
</dbReference>
<evidence type="ECO:0000256" key="2">
    <source>
        <dbReference type="ARBA" id="ARBA00022596"/>
    </source>
</evidence>
<dbReference type="InterPro" id="IPR043519">
    <property type="entry name" value="NT_sf"/>
</dbReference>
<comment type="cofactor">
    <cofactor evidence="1">
        <name>Mg(2+)</name>
        <dbReference type="ChEBI" id="CHEBI:18420"/>
    </cofactor>
</comment>
<dbReference type="InterPro" id="IPR002646">
    <property type="entry name" value="PolA_pol_head_dom"/>
</dbReference>
<evidence type="ECO:0000256" key="10">
    <source>
        <dbReference type="ARBA" id="ARBA00022840"/>
    </source>
</evidence>
<evidence type="ECO:0000256" key="13">
    <source>
        <dbReference type="RuleBase" id="RU003953"/>
    </source>
</evidence>
<evidence type="ECO:0000313" key="16">
    <source>
        <dbReference type="Proteomes" id="UP000190896"/>
    </source>
</evidence>
<dbReference type="EMBL" id="MPRJ01000015">
    <property type="protein sequence ID" value="OOZ37203.1"/>
    <property type="molecule type" value="Genomic_DNA"/>
</dbReference>
<dbReference type="InterPro" id="IPR003607">
    <property type="entry name" value="HD/PDEase_dom"/>
</dbReference>
<evidence type="ECO:0000256" key="5">
    <source>
        <dbReference type="ARBA" id="ARBA00022695"/>
    </source>
</evidence>
<dbReference type="Gene3D" id="3.30.460.10">
    <property type="entry name" value="Beta Polymerase, domain 2"/>
    <property type="match status" value="1"/>
</dbReference>
<dbReference type="NCBIfam" id="NF008137">
    <property type="entry name" value="PRK10885.1"/>
    <property type="match status" value="1"/>
</dbReference>
<evidence type="ECO:0000256" key="1">
    <source>
        <dbReference type="ARBA" id="ARBA00001946"/>
    </source>
</evidence>
<dbReference type="PANTHER" id="PTHR47545">
    <property type="entry name" value="MULTIFUNCTIONAL CCA PROTEIN"/>
    <property type="match status" value="1"/>
</dbReference>
<dbReference type="InterPro" id="IPR032828">
    <property type="entry name" value="PolyA_RNA-bd"/>
</dbReference>
<evidence type="ECO:0000256" key="8">
    <source>
        <dbReference type="ARBA" id="ARBA00022800"/>
    </source>
</evidence>
<keyword evidence="6" id="KW-0479">Metal-binding</keyword>
<proteinExistence type="inferred from homology"/>
<keyword evidence="8" id="KW-0692">RNA repair</keyword>
<dbReference type="OrthoDB" id="9805698at2"/>
<dbReference type="PROSITE" id="PS51831">
    <property type="entry name" value="HD"/>
    <property type="match status" value="1"/>
</dbReference>
<gene>
    <name evidence="15" type="primary">cca</name>
    <name evidence="15" type="ORF">BOW51_03550</name>
</gene>
<keyword evidence="10" id="KW-0067">ATP-binding</keyword>
<evidence type="ECO:0000256" key="12">
    <source>
        <dbReference type="ARBA" id="ARBA00022884"/>
    </source>
</evidence>
<dbReference type="AlphaFoldDB" id="A0A1T2KWI9"/>
<evidence type="ECO:0000256" key="7">
    <source>
        <dbReference type="ARBA" id="ARBA00022741"/>
    </source>
</evidence>
<dbReference type="Pfam" id="PF12627">
    <property type="entry name" value="PolyA_pol_RNAbd"/>
    <property type="match status" value="1"/>
</dbReference>
<dbReference type="RefSeq" id="WP_078486144.1">
    <property type="nucleotide sequence ID" value="NZ_MPRJ01000015.1"/>
</dbReference>
<keyword evidence="4" id="KW-0819">tRNA processing</keyword>
<dbReference type="InterPro" id="IPR006674">
    <property type="entry name" value="HD_domain"/>
</dbReference>
<keyword evidence="16" id="KW-1185">Reference proteome</keyword>
<dbReference type="SUPFAM" id="SSF81891">
    <property type="entry name" value="Poly A polymerase C-terminal region-like"/>
    <property type="match status" value="1"/>
</dbReference>
<dbReference type="Pfam" id="PF01966">
    <property type="entry name" value="HD"/>
    <property type="match status" value="1"/>
</dbReference>
<dbReference type="SUPFAM" id="SSF81301">
    <property type="entry name" value="Nucleotidyltransferase"/>
    <property type="match status" value="1"/>
</dbReference>
<evidence type="ECO:0000256" key="9">
    <source>
        <dbReference type="ARBA" id="ARBA00022801"/>
    </source>
</evidence>
<keyword evidence="3 13" id="KW-0808">Transferase</keyword>
<keyword evidence="2" id="KW-0533">Nickel</keyword>
<evidence type="ECO:0000256" key="11">
    <source>
        <dbReference type="ARBA" id="ARBA00022842"/>
    </source>
</evidence>
<dbReference type="InterPro" id="IPR050124">
    <property type="entry name" value="tRNA_CCA-adding_enzyme"/>
</dbReference>
<comment type="similarity">
    <text evidence="13">Belongs to the tRNA nucleotidyltransferase/poly(A) polymerase family.</text>
</comment>
<dbReference type="GO" id="GO:0005524">
    <property type="term" value="F:ATP binding"/>
    <property type="evidence" value="ECO:0007669"/>
    <property type="project" value="UniProtKB-KW"/>
</dbReference>
<evidence type="ECO:0000256" key="6">
    <source>
        <dbReference type="ARBA" id="ARBA00022723"/>
    </source>
</evidence>
<dbReference type="Proteomes" id="UP000190896">
    <property type="component" value="Unassembled WGS sequence"/>
</dbReference>
<name>A0A1T2KWI9_9GAMM</name>
<dbReference type="PIRSF" id="PIRSF000813">
    <property type="entry name" value="CCA_bact"/>
    <property type="match status" value="1"/>
</dbReference>
<evidence type="ECO:0000256" key="4">
    <source>
        <dbReference type="ARBA" id="ARBA00022694"/>
    </source>
</evidence>
<keyword evidence="5" id="KW-0548">Nucleotidyltransferase</keyword>
<keyword evidence="9" id="KW-0378">Hydrolase</keyword>
<dbReference type="GO" id="GO:0042245">
    <property type="term" value="P:RNA repair"/>
    <property type="evidence" value="ECO:0007669"/>
    <property type="project" value="UniProtKB-KW"/>
</dbReference>
<dbReference type="Pfam" id="PF01743">
    <property type="entry name" value="PolyA_pol"/>
    <property type="match status" value="1"/>
</dbReference>
<accession>A0A1T2KWI9</accession>
<comment type="caution">
    <text evidence="15">The sequence shown here is derived from an EMBL/GenBank/DDBJ whole genome shotgun (WGS) entry which is preliminary data.</text>
</comment>
<dbReference type="GO" id="GO:0001680">
    <property type="term" value="P:tRNA 3'-terminal CCA addition"/>
    <property type="evidence" value="ECO:0007669"/>
    <property type="project" value="InterPro"/>
</dbReference>
<dbReference type="Gene3D" id="1.10.3090.10">
    <property type="entry name" value="cca-adding enzyme, domain 2"/>
    <property type="match status" value="1"/>
</dbReference>
<protein>
    <submittedName>
        <fullName evidence="15">Multifunctional CCA tRNA nucleotidyl transferase/2'3'-cyclic phosphodiesterase/2'nucleotidase/phosphatase</fullName>
    </submittedName>
</protein>
<feature type="domain" description="HD" evidence="14">
    <location>
        <begin position="217"/>
        <end position="318"/>
    </location>
</feature>
<dbReference type="PANTHER" id="PTHR47545:SF1">
    <property type="entry name" value="MULTIFUNCTIONAL CCA PROTEIN"/>
    <property type="match status" value="1"/>
</dbReference>
<evidence type="ECO:0000256" key="3">
    <source>
        <dbReference type="ARBA" id="ARBA00022679"/>
    </source>
</evidence>
<reference evidence="15 16" key="1">
    <citation type="submission" date="2016-11" db="EMBL/GenBank/DDBJ databases">
        <title>Mixed transmission modes and dynamic genome evolution in an obligate animal-bacterial symbiosis.</title>
        <authorList>
            <person name="Russell S.L."/>
            <person name="Corbett-Detig R.B."/>
            <person name="Cavanaugh C.M."/>
        </authorList>
    </citation>
    <scope>NUCLEOTIDE SEQUENCE [LARGE SCALE GENOMIC DNA]</scope>
    <source>
        <strain evidence="15">Se-Cadez</strain>
    </source>
</reference>
<dbReference type="GO" id="GO:0003723">
    <property type="term" value="F:RNA binding"/>
    <property type="evidence" value="ECO:0007669"/>
    <property type="project" value="UniProtKB-KW"/>
</dbReference>
<sequence>MKCYLVGGAVRDKLLGLPAEEQDWLVTGASAAELLDKGYRQVGRDFPVFLHPETSEEYALPRGTPSEPGERAEIIADLVCRDLTINAMALDSEGRLIDPLDGEKNLQARVLRHTPAFTDDPLRILRLARFAARLHRLGFRVADETCELIRSMAKEGMLKALVPERAWSEIERALAGEHPRIFFETLKACHALHGVLPELDRLYGVPQPEHYHPEVDTGVHTMMVLDQACRLSQEPQTRFAALMHDLGKGTTPPELWPGHIGHEERSVWMVTDLCARLRVPNSFRDLAVMAARYHTNCHRARELKPSTLVRMLKALDAMRRPERFEQFLLACEADTRGRKGLEERPYPQADMLRYLLQEIAGLDLSGLYREGKSGTDLTHDIDRERIRTVDRAKKQWLDR</sequence>
<organism evidence="15 16">
    <name type="scientific">Solemya velesiana gill symbiont</name>
    <dbReference type="NCBI Taxonomy" id="1918948"/>
    <lineage>
        <taxon>Bacteria</taxon>
        <taxon>Pseudomonadati</taxon>
        <taxon>Pseudomonadota</taxon>
        <taxon>Gammaproteobacteria</taxon>
        <taxon>sulfur-oxidizing symbionts</taxon>
    </lineage>
</organism>
<dbReference type="GO" id="GO:0016787">
    <property type="term" value="F:hydrolase activity"/>
    <property type="evidence" value="ECO:0007669"/>
    <property type="project" value="UniProtKB-KW"/>
</dbReference>
<keyword evidence="7" id="KW-0547">Nucleotide-binding</keyword>
<dbReference type="InterPro" id="IPR012006">
    <property type="entry name" value="CCA_bact"/>
</dbReference>